<accession>A0A940WXQ0</accession>
<evidence type="ECO:0000313" key="2">
    <source>
        <dbReference type="Proteomes" id="UP000678228"/>
    </source>
</evidence>
<keyword evidence="2" id="KW-1185">Reference proteome</keyword>
<organism evidence="1 2">
    <name type="scientific">Halalkalibacter suaedae</name>
    <dbReference type="NCBI Taxonomy" id="2822140"/>
    <lineage>
        <taxon>Bacteria</taxon>
        <taxon>Bacillati</taxon>
        <taxon>Bacillota</taxon>
        <taxon>Bacilli</taxon>
        <taxon>Bacillales</taxon>
        <taxon>Bacillaceae</taxon>
        <taxon>Halalkalibacter</taxon>
    </lineage>
</organism>
<evidence type="ECO:0000313" key="1">
    <source>
        <dbReference type="EMBL" id="MBP3950196.1"/>
    </source>
</evidence>
<dbReference type="Proteomes" id="UP000678228">
    <property type="component" value="Unassembled WGS sequence"/>
</dbReference>
<proteinExistence type="predicted"/>
<sequence length="176" mass="18931">MTVALAGKRGCLYENERESAGISLKSFIFGSLFNEKPAGVGAAHNLVNLAHKVADSAHKVRDSAHNKSHRLTITAALAGKRGCLYENERESAGISLKPFILGRLSNEKPAGVGAAHNLVNLAHKVADSAHNRANPAHKVRDLAHNKSRHLNMTTALARKRGCLYENDREAAGISLK</sequence>
<comment type="caution">
    <text evidence="1">The sequence shown here is derived from an EMBL/GenBank/DDBJ whole genome shotgun (WGS) entry which is preliminary data.</text>
</comment>
<protein>
    <submittedName>
        <fullName evidence="1">Uncharacterized protein</fullName>
    </submittedName>
</protein>
<dbReference type="RefSeq" id="WP_210595805.1">
    <property type="nucleotide sequence ID" value="NZ_JAGKSQ010000001.1"/>
</dbReference>
<gene>
    <name evidence="1" type="ORF">J7W16_03555</name>
</gene>
<reference evidence="1" key="1">
    <citation type="submission" date="2021-03" db="EMBL/GenBank/DDBJ databases">
        <title>Bacillus suaedae sp. nov., isolated from Suaeda aralocaspica.</title>
        <authorList>
            <person name="Lei R.F.R."/>
        </authorList>
    </citation>
    <scope>NUCLEOTIDE SEQUENCE</scope>
    <source>
        <strain evidence="1">YZJH907-2</strain>
    </source>
</reference>
<dbReference type="EMBL" id="JAGKSQ010000001">
    <property type="protein sequence ID" value="MBP3950196.1"/>
    <property type="molecule type" value="Genomic_DNA"/>
</dbReference>
<dbReference type="AlphaFoldDB" id="A0A940WXQ0"/>
<name>A0A940WXQ0_9BACI</name>